<evidence type="ECO:0000313" key="3">
    <source>
        <dbReference type="EMBL" id="TGG77324.1"/>
    </source>
</evidence>
<dbReference type="InterPro" id="IPR025668">
    <property type="entry name" value="Tnp_DDE_dom"/>
</dbReference>
<evidence type="ECO:0000256" key="1">
    <source>
        <dbReference type="SAM" id="MobiDB-lite"/>
    </source>
</evidence>
<evidence type="ECO:0000259" key="2">
    <source>
        <dbReference type="Pfam" id="PF13586"/>
    </source>
</evidence>
<dbReference type="EMBL" id="RCIY01000095">
    <property type="protein sequence ID" value="TGG77324.1"/>
    <property type="molecule type" value="Genomic_DNA"/>
</dbReference>
<protein>
    <recommendedName>
        <fullName evidence="2">Transposase DDE domain-containing protein</fullName>
    </recommendedName>
</protein>
<feature type="compositionally biased region" description="Basic residues" evidence="1">
    <location>
        <begin position="43"/>
        <end position="67"/>
    </location>
</feature>
<feature type="region of interest" description="Disordered" evidence="1">
    <location>
        <begin position="1"/>
        <end position="79"/>
    </location>
</feature>
<accession>A0A8H1L654</accession>
<dbReference type="Pfam" id="PF13586">
    <property type="entry name" value="DDE_Tnp_1_2"/>
    <property type="match status" value="1"/>
</dbReference>
<dbReference type="AlphaFoldDB" id="A0A8H1L654"/>
<proteinExistence type="predicted"/>
<comment type="caution">
    <text evidence="3">The sequence shown here is derived from an EMBL/GenBank/DDBJ whole genome shotgun (WGS) entry which is preliminary data.</text>
</comment>
<gene>
    <name evidence="3" type="ORF">D8771_27885</name>
</gene>
<feature type="domain" description="Transposase DDE" evidence="2">
    <location>
        <begin position="81"/>
        <end position="169"/>
    </location>
</feature>
<sequence length="171" mass="18958">MVGAHQHTAAEGGSTNAGPDAPAAGRPARSTWPATGEADRCLHGHGRHPQRLHPGRDGRRRHPRHPATSRDAPRPARAGVADKGYSARIFRAYLRQRGIKATIPERVDQLVCRRRERPCGFDGAVHRRRNVVERCCNRLKQWRGIATRYGKPPDRYLAAGTLAGTLILFET</sequence>
<name>A0A8H1L654_9ACTN</name>
<evidence type="ECO:0000313" key="4">
    <source>
        <dbReference type="Proteomes" id="UP000298111"/>
    </source>
</evidence>
<reference evidence="3 4" key="1">
    <citation type="submission" date="2018-10" db="EMBL/GenBank/DDBJ databases">
        <title>Isolation of pseudouridimycin from Streptomyces albus DSM 40763.</title>
        <authorList>
            <person name="Rosenqvist P."/>
            <person name="Metsae-Ketelae M."/>
            <person name="Virta P."/>
        </authorList>
    </citation>
    <scope>NUCLEOTIDE SEQUENCE [LARGE SCALE GENOMIC DNA]</scope>
    <source>
        <strain evidence="3 4">DSM 40763</strain>
    </source>
</reference>
<organism evidence="3 4">
    <name type="scientific">Streptomyces albus</name>
    <dbReference type="NCBI Taxonomy" id="1888"/>
    <lineage>
        <taxon>Bacteria</taxon>
        <taxon>Bacillati</taxon>
        <taxon>Actinomycetota</taxon>
        <taxon>Actinomycetes</taxon>
        <taxon>Kitasatosporales</taxon>
        <taxon>Streptomycetaceae</taxon>
        <taxon>Streptomyces</taxon>
    </lineage>
</organism>
<feature type="compositionally biased region" description="Low complexity" evidence="1">
    <location>
        <begin position="17"/>
        <end position="29"/>
    </location>
</feature>
<dbReference type="Proteomes" id="UP000298111">
    <property type="component" value="Unassembled WGS sequence"/>
</dbReference>